<organism evidence="2 3">
    <name type="scientific">Oryzicola mucosus</name>
    <dbReference type="NCBI Taxonomy" id="2767425"/>
    <lineage>
        <taxon>Bacteria</taxon>
        <taxon>Pseudomonadati</taxon>
        <taxon>Pseudomonadota</taxon>
        <taxon>Alphaproteobacteria</taxon>
        <taxon>Hyphomicrobiales</taxon>
        <taxon>Phyllobacteriaceae</taxon>
        <taxon>Oryzicola</taxon>
    </lineage>
</organism>
<protein>
    <submittedName>
        <fullName evidence="2">Sulfatase</fullName>
    </submittedName>
</protein>
<evidence type="ECO:0000313" key="2">
    <source>
        <dbReference type="EMBL" id="MBD0415298.1"/>
    </source>
</evidence>
<feature type="transmembrane region" description="Helical" evidence="1">
    <location>
        <begin position="123"/>
        <end position="147"/>
    </location>
</feature>
<feature type="transmembrane region" description="Helical" evidence="1">
    <location>
        <begin position="159"/>
        <end position="179"/>
    </location>
</feature>
<accession>A0A8J6PWB3</accession>
<dbReference type="EMBL" id="JACVVX010000003">
    <property type="protein sequence ID" value="MBD0415298.1"/>
    <property type="molecule type" value="Genomic_DNA"/>
</dbReference>
<keyword evidence="1" id="KW-0812">Transmembrane</keyword>
<reference evidence="2" key="1">
    <citation type="submission" date="2020-09" db="EMBL/GenBank/DDBJ databases">
        <title>Genome seq and assembly of Tianweitania sp.</title>
        <authorList>
            <person name="Chhetri G."/>
        </authorList>
    </citation>
    <scope>NUCLEOTIDE SEQUENCE</scope>
    <source>
        <strain evidence="2">Rool2</strain>
    </source>
</reference>
<sequence>MPDKTAPTASRQTWLALILFLMLGLLALALPDHPDAITPRAFLRLPLELPLIIFVLLLMPQRLAPAAAAVLTAAFLLTLILKIADIATQAAFQRPFNPYLDAKMASDGWNVLSGSMGAVQAGLAFGGALFLVAMVTAGLFWSLRSLALTPRPARRKLRVLFGLVATAGSVILIAGFSFADRVNARSVNYLSTRLDLISRSIADIRAFEEELVKETGPANGQGLFGAVAGRDVVLIFIESYGRSAVEDPRYAKTTLPRLHSIEQRLSETRLHAASGWLGAPTVGGLSWLAHGTFLSGLWIENQARYDLLMRSKRPSLNRLFSAAGWESIAIMPAITMAWPEAAYYGYDRVFAAADLGYRGQPFNWITMPDQYTLSTFERVARSPSRAAGKPVMAEIALISSHAPWTPVPQLVGWEDVGDGTIFNAQAVAGDPPAVVWSDPERVRQHYIATIDYSLSAVGDYITRFGGDALFIVVGDHQPASIITGPNASRDVPIHIISRESELIQRFQTNGFSGGLLPLRETRARPMSDMHALLIDLLAKQ</sequence>
<keyword evidence="3" id="KW-1185">Reference proteome</keyword>
<dbReference type="Gene3D" id="3.40.720.10">
    <property type="entry name" value="Alkaline Phosphatase, subunit A"/>
    <property type="match status" value="1"/>
</dbReference>
<keyword evidence="1" id="KW-1133">Transmembrane helix</keyword>
<comment type="caution">
    <text evidence="2">The sequence shown here is derived from an EMBL/GenBank/DDBJ whole genome shotgun (WGS) entry which is preliminary data.</text>
</comment>
<dbReference type="SUPFAM" id="SSF53649">
    <property type="entry name" value="Alkaline phosphatase-like"/>
    <property type="match status" value="1"/>
</dbReference>
<name>A0A8J6PWB3_9HYPH</name>
<dbReference type="AlphaFoldDB" id="A0A8J6PWB3"/>
<feature type="transmembrane region" description="Helical" evidence="1">
    <location>
        <begin position="66"/>
        <end position="84"/>
    </location>
</feature>
<proteinExistence type="predicted"/>
<evidence type="ECO:0000313" key="3">
    <source>
        <dbReference type="Proteomes" id="UP000643405"/>
    </source>
</evidence>
<dbReference type="RefSeq" id="WP_188164729.1">
    <property type="nucleotide sequence ID" value="NZ_JACVVX010000003.1"/>
</dbReference>
<evidence type="ECO:0000256" key="1">
    <source>
        <dbReference type="SAM" id="Phobius"/>
    </source>
</evidence>
<dbReference type="InterPro" id="IPR017850">
    <property type="entry name" value="Alkaline_phosphatase_core_sf"/>
</dbReference>
<gene>
    <name evidence="2" type="ORF">ICI42_11585</name>
</gene>
<dbReference type="Proteomes" id="UP000643405">
    <property type="component" value="Unassembled WGS sequence"/>
</dbReference>
<feature type="transmembrane region" description="Helical" evidence="1">
    <location>
        <begin position="41"/>
        <end position="59"/>
    </location>
</feature>
<keyword evidence="1" id="KW-0472">Membrane</keyword>